<evidence type="ECO:0000313" key="3">
    <source>
        <dbReference type="Proteomes" id="UP000799436"/>
    </source>
</evidence>
<sequence length="1088" mass="116386">MPSADDLLADLDENFHESVPHPAPPEPEALPVPSSGRKSKKKSKKHAKAVPAFKWHDDGDTPEPKSVNPSPPAHGVRVHDSPPVAPAVDMEEPAAFVDEPFDTAAWEDDETTAVEEPEPAPPKPEPVKSSPAVRSPRPANIKPVPACPSPRLLHAQPAHFAEQRSPSISNGLPTPQRRESFAGLQGYSQQTSPRPRYAQMSSPQARPLDPPPPHMPQSHFYGVPDLGLNLSTPEKGVPAGSKGYCCCLDTLGDAGDAASAKKAKHCLLAGSEDGLEVYRVLSDKLEVVGRLEGLRGAVVGAKILPHTDRYDPMQPFRPLVAVIVHGRASDEPFENVQQKDSSELYQTSVEIYSLRTQQHIANLFKSALAMTSKAVVGQAAPSVPAPVGELSIDASGGFISVASGKSGEVWVFACAIPTGGDYPEFRCIGKFWTAIQQQSEISRPSTASDTVAEGEKPAGVPLMSLRGRWLAVVPPYTSAGTALKAQPALVEIGVLPPGIGTTSAPVQPLVTCEVAGMDAEGTFSWLSRKAAQGLVKASQRGFEMSMQGWKELTHPSPPSAQTSHQSTPNHSHGQFPPTNAPAEDPKRLSKEPALVSMVDLQKLMTSEMIKLKQAAVPLSTFALVDGCNYLSFSPDGLRLLTSNRKGEISTIWDLTHIGHGRHSTDSSTSSDEDMEHGPHVRQVHRIPRSSPSILVDSIWSRDGDWLALLTTHGTVHLHEIPLTAKPKKRKRRSTIGVPASGKAEATVSVSQGVSPPSSNGLFGGIRAWSSSLTTQANALKTQYAIPTSLAGVRDTAAAAGYAGRRAVAKGLGQGYSAAKSGASDIWHAEDNKIRVKALQEAAKVGCLMWVQRQSSSALAIVGGGTVSLHCIERVLRRKSEVMVSGLKRDKHPKTFALLRLEGGKDAKSRGCSEQGPHGFWTLRNPEPDHPFAARKASTALAPATPSNEVETNPPYCPFHIDRRVSIFAFNGGVTGSTLGPDPTDRLKTQGHGYAKEEPWIFGQPLPPSTKMSDPSQDEEGLSDFDGSGDDDALAAQVESKMFLERPKAGAPEQIRVMSNRTRKSAAQGRAMEQDVDEAVEGYDDDGIM</sequence>
<evidence type="ECO:0008006" key="4">
    <source>
        <dbReference type="Google" id="ProtNLM"/>
    </source>
</evidence>
<dbReference type="GO" id="GO:0006914">
    <property type="term" value="P:autophagy"/>
    <property type="evidence" value="ECO:0007669"/>
    <property type="project" value="InterPro"/>
</dbReference>
<dbReference type="EMBL" id="ML995827">
    <property type="protein sequence ID" value="KAF2770306.1"/>
    <property type="molecule type" value="Genomic_DNA"/>
</dbReference>
<keyword evidence="3" id="KW-1185">Reference proteome</keyword>
<feature type="compositionally biased region" description="Basic and acidic residues" evidence="1">
    <location>
        <begin position="54"/>
        <end position="63"/>
    </location>
</feature>
<feature type="compositionally biased region" description="Polar residues" evidence="1">
    <location>
        <begin position="186"/>
        <end position="204"/>
    </location>
</feature>
<feature type="compositionally biased region" description="Acidic residues" evidence="1">
    <location>
        <begin position="1015"/>
        <end position="1027"/>
    </location>
</feature>
<feature type="region of interest" description="Disordered" evidence="1">
    <location>
        <begin position="1"/>
        <end position="151"/>
    </location>
</feature>
<accession>A0A6G1LBU0</accession>
<dbReference type="AlphaFoldDB" id="A0A6G1LBU0"/>
<feature type="compositionally biased region" description="Basic residues" evidence="1">
    <location>
        <begin position="37"/>
        <end position="48"/>
    </location>
</feature>
<feature type="compositionally biased region" description="Polar residues" evidence="1">
    <location>
        <begin position="559"/>
        <end position="572"/>
    </location>
</feature>
<feature type="compositionally biased region" description="Pro residues" evidence="1">
    <location>
        <begin position="21"/>
        <end position="30"/>
    </location>
</feature>
<dbReference type="PANTHER" id="PTHR13268">
    <property type="entry name" value="BREAST CARCINOMA AMPLIFIED SEQUENCE 3"/>
    <property type="match status" value="1"/>
</dbReference>
<dbReference type="PANTHER" id="PTHR13268:SF0">
    <property type="entry name" value="BCAS3 MICROTUBULE ASSOCIATED CELL MIGRATION FACTOR"/>
    <property type="match status" value="1"/>
</dbReference>
<dbReference type="GO" id="GO:0005737">
    <property type="term" value="C:cytoplasm"/>
    <property type="evidence" value="ECO:0007669"/>
    <property type="project" value="TreeGrafter"/>
</dbReference>
<feature type="region of interest" description="Disordered" evidence="1">
    <location>
        <begin position="159"/>
        <end position="178"/>
    </location>
</feature>
<evidence type="ECO:0000313" key="2">
    <source>
        <dbReference type="EMBL" id="KAF2770306.1"/>
    </source>
</evidence>
<feature type="compositionally biased region" description="Polar residues" evidence="1">
    <location>
        <begin position="164"/>
        <end position="173"/>
    </location>
</feature>
<feature type="region of interest" description="Disordered" evidence="1">
    <location>
        <begin position="549"/>
        <end position="587"/>
    </location>
</feature>
<dbReference type="Proteomes" id="UP000799436">
    <property type="component" value="Unassembled WGS sequence"/>
</dbReference>
<dbReference type="InterPro" id="IPR045142">
    <property type="entry name" value="BCAS3-like"/>
</dbReference>
<feature type="compositionally biased region" description="Acidic residues" evidence="1">
    <location>
        <begin position="99"/>
        <end position="118"/>
    </location>
</feature>
<organism evidence="2 3">
    <name type="scientific">Teratosphaeria nubilosa</name>
    <dbReference type="NCBI Taxonomy" id="161662"/>
    <lineage>
        <taxon>Eukaryota</taxon>
        <taxon>Fungi</taxon>
        <taxon>Dikarya</taxon>
        <taxon>Ascomycota</taxon>
        <taxon>Pezizomycotina</taxon>
        <taxon>Dothideomycetes</taxon>
        <taxon>Dothideomycetidae</taxon>
        <taxon>Mycosphaerellales</taxon>
        <taxon>Teratosphaeriaceae</taxon>
        <taxon>Teratosphaeria</taxon>
    </lineage>
</organism>
<feature type="region of interest" description="Disordered" evidence="1">
    <location>
        <begin position="660"/>
        <end position="686"/>
    </location>
</feature>
<proteinExistence type="predicted"/>
<dbReference type="GO" id="GO:0042594">
    <property type="term" value="P:response to starvation"/>
    <property type="evidence" value="ECO:0007669"/>
    <property type="project" value="TreeGrafter"/>
</dbReference>
<reference evidence="2" key="1">
    <citation type="journal article" date="2020" name="Stud. Mycol.">
        <title>101 Dothideomycetes genomes: a test case for predicting lifestyles and emergence of pathogens.</title>
        <authorList>
            <person name="Haridas S."/>
            <person name="Albert R."/>
            <person name="Binder M."/>
            <person name="Bloem J."/>
            <person name="Labutti K."/>
            <person name="Salamov A."/>
            <person name="Andreopoulos B."/>
            <person name="Baker S."/>
            <person name="Barry K."/>
            <person name="Bills G."/>
            <person name="Bluhm B."/>
            <person name="Cannon C."/>
            <person name="Castanera R."/>
            <person name="Culley D."/>
            <person name="Daum C."/>
            <person name="Ezra D."/>
            <person name="Gonzalez J."/>
            <person name="Henrissat B."/>
            <person name="Kuo A."/>
            <person name="Liang C."/>
            <person name="Lipzen A."/>
            <person name="Lutzoni F."/>
            <person name="Magnuson J."/>
            <person name="Mondo S."/>
            <person name="Nolan M."/>
            <person name="Ohm R."/>
            <person name="Pangilinan J."/>
            <person name="Park H.-J."/>
            <person name="Ramirez L."/>
            <person name="Alfaro M."/>
            <person name="Sun H."/>
            <person name="Tritt A."/>
            <person name="Yoshinaga Y."/>
            <person name="Zwiers L.-H."/>
            <person name="Turgeon B."/>
            <person name="Goodwin S."/>
            <person name="Spatafora J."/>
            <person name="Crous P."/>
            <person name="Grigoriev I."/>
        </authorList>
    </citation>
    <scope>NUCLEOTIDE SEQUENCE</scope>
    <source>
        <strain evidence="2">CBS 116005</strain>
    </source>
</reference>
<feature type="region of interest" description="Disordered" evidence="1">
    <location>
        <begin position="998"/>
        <end position="1027"/>
    </location>
</feature>
<name>A0A6G1LBU0_9PEZI</name>
<feature type="region of interest" description="Disordered" evidence="1">
    <location>
        <begin position="1042"/>
        <end position="1088"/>
    </location>
</feature>
<dbReference type="OrthoDB" id="3938623at2759"/>
<evidence type="ECO:0000256" key="1">
    <source>
        <dbReference type="SAM" id="MobiDB-lite"/>
    </source>
</evidence>
<feature type="compositionally biased region" description="Acidic residues" evidence="1">
    <location>
        <begin position="1073"/>
        <end position="1088"/>
    </location>
</feature>
<feature type="region of interest" description="Disordered" evidence="1">
    <location>
        <begin position="184"/>
        <end position="213"/>
    </location>
</feature>
<dbReference type="SUPFAM" id="SSF82171">
    <property type="entry name" value="DPP6 N-terminal domain-like"/>
    <property type="match status" value="1"/>
</dbReference>
<protein>
    <recommendedName>
        <fullName evidence="4">WD40 repeat-like protein</fullName>
    </recommendedName>
</protein>
<gene>
    <name evidence="2" type="ORF">EJ03DRAFT_326697</name>
</gene>